<reference evidence="1 2" key="1">
    <citation type="submission" date="2016-12" db="EMBL/GenBank/DDBJ databases">
        <title>The draft genome sequence of Actinophytocola sp. 11-183.</title>
        <authorList>
            <person name="Wang W."/>
            <person name="Yuan L."/>
        </authorList>
    </citation>
    <scope>NUCLEOTIDE SEQUENCE [LARGE SCALE GENOMIC DNA]</scope>
    <source>
        <strain evidence="1 2">11-183</strain>
    </source>
</reference>
<dbReference type="EMBL" id="MSIE01000007">
    <property type="protein sequence ID" value="OLF18461.1"/>
    <property type="molecule type" value="Genomic_DNA"/>
</dbReference>
<dbReference type="RefSeq" id="WP_075124489.1">
    <property type="nucleotide sequence ID" value="NZ_MSIE01000007.1"/>
</dbReference>
<comment type="caution">
    <text evidence="1">The sequence shown here is derived from an EMBL/GenBank/DDBJ whole genome shotgun (WGS) entry which is preliminary data.</text>
</comment>
<organism evidence="1 2">
    <name type="scientific">Actinophytocola xanthii</name>
    <dbReference type="NCBI Taxonomy" id="1912961"/>
    <lineage>
        <taxon>Bacteria</taxon>
        <taxon>Bacillati</taxon>
        <taxon>Actinomycetota</taxon>
        <taxon>Actinomycetes</taxon>
        <taxon>Pseudonocardiales</taxon>
        <taxon>Pseudonocardiaceae</taxon>
    </lineage>
</organism>
<evidence type="ECO:0000313" key="1">
    <source>
        <dbReference type="EMBL" id="OLF18461.1"/>
    </source>
</evidence>
<proteinExistence type="predicted"/>
<dbReference type="OrthoDB" id="4282756at2"/>
<accession>A0A1Q8CVT1</accession>
<dbReference type="AlphaFoldDB" id="A0A1Q8CVT1"/>
<gene>
    <name evidence="1" type="ORF">BU204_05710</name>
</gene>
<sequence length="85" mass="9206">MNVLAVSTITDTDGYWSSLKKAHATLPKGTRWLLAVASTDGTRAVNVLVHDSVDGTRDLFERYAGEFASTEYYEADAANAVGLPR</sequence>
<dbReference type="Proteomes" id="UP000185596">
    <property type="component" value="Unassembled WGS sequence"/>
</dbReference>
<evidence type="ECO:0000313" key="2">
    <source>
        <dbReference type="Proteomes" id="UP000185596"/>
    </source>
</evidence>
<name>A0A1Q8CVT1_9PSEU</name>
<keyword evidence="2" id="KW-1185">Reference proteome</keyword>
<dbReference type="STRING" id="1912961.BU204_05710"/>
<protein>
    <submittedName>
        <fullName evidence="1">Uncharacterized protein</fullName>
    </submittedName>
</protein>